<comment type="similarity">
    <text evidence="2">Belongs to the SusD family.</text>
</comment>
<evidence type="ECO:0000259" key="6">
    <source>
        <dbReference type="Pfam" id="PF07980"/>
    </source>
</evidence>
<evidence type="ECO:0000256" key="4">
    <source>
        <dbReference type="ARBA" id="ARBA00023136"/>
    </source>
</evidence>
<keyword evidence="4" id="KW-0472">Membrane</keyword>
<reference evidence="8 9" key="1">
    <citation type="submission" date="2020-08" db="EMBL/GenBank/DDBJ databases">
        <title>Sphingobacterium sp. DN04309 isolated from aquaculture water.</title>
        <authorList>
            <person name="Zhang M."/>
        </authorList>
    </citation>
    <scope>NUCLEOTIDE SEQUENCE [LARGE SCALE GENOMIC DNA]</scope>
    <source>
        <strain evidence="8 9">DN04309</strain>
    </source>
</reference>
<feature type="domain" description="RagB/SusD" evidence="6">
    <location>
        <begin position="315"/>
        <end position="477"/>
    </location>
</feature>
<name>A0ABR7YC35_9SPHI</name>
<dbReference type="InterPro" id="IPR012944">
    <property type="entry name" value="SusD_RagB_dom"/>
</dbReference>
<comment type="subcellular location">
    <subcellularLocation>
        <location evidence="1">Cell outer membrane</location>
    </subcellularLocation>
</comment>
<keyword evidence="5" id="KW-0998">Cell outer membrane</keyword>
<dbReference type="Gene3D" id="1.25.40.900">
    <property type="match status" value="1"/>
</dbReference>
<evidence type="ECO:0000256" key="3">
    <source>
        <dbReference type="ARBA" id="ARBA00022729"/>
    </source>
</evidence>
<sequence>MKFFKYTLLSTALLFGSCGKGFLEVEPIGQLGREQLFADPNGVRDALYGSYNLTAKFIQSEYGIYSDIRGEDVVRMVTPGSNYMLNEYNYSYNQEDQVGATFNIWADGYATLNNINNVLEGIEELRASSLNLLEKEQLNKYEGEARVLRALVFFALSNVYAQHYTYTADGSHLGIPIPTKTPAPGVKMPRATMKETYAQIISDLKSSITILSSVANEKIYASSDAAKALLSRIYLYMGDYANAENYATEVLSTGKYSLVPASEYQEMYRSSTQIVDFKTIKGEVLWQLNLTNLSTPYMASFYSSTNFLGTTNSAYFSLFENNDVRKSLIATTNSGNMTLKYYGSGSAGTVMPITFKVVRSAELYLNRAEAYYQQQKYDLAVQDLKVVRARAYNVSPEAITVTYTSPQDLFKQIKDERRKELGFEAHRIYDILRYKESVNRGENCNATACLITYPNDIFVMPIPKNELDANELIKPNPTVNN</sequence>
<keyword evidence="9" id="KW-1185">Reference proteome</keyword>
<dbReference type="InterPro" id="IPR011990">
    <property type="entry name" value="TPR-like_helical_dom_sf"/>
</dbReference>
<dbReference type="Gene3D" id="1.25.40.390">
    <property type="match status" value="1"/>
</dbReference>
<evidence type="ECO:0000259" key="7">
    <source>
        <dbReference type="Pfam" id="PF14322"/>
    </source>
</evidence>
<organism evidence="8 9">
    <name type="scientific">Sphingobacterium litopenaei</name>
    <dbReference type="NCBI Taxonomy" id="2763500"/>
    <lineage>
        <taxon>Bacteria</taxon>
        <taxon>Pseudomonadati</taxon>
        <taxon>Bacteroidota</taxon>
        <taxon>Sphingobacteriia</taxon>
        <taxon>Sphingobacteriales</taxon>
        <taxon>Sphingobacteriaceae</taxon>
        <taxon>Sphingobacterium</taxon>
    </lineage>
</organism>
<dbReference type="Pfam" id="PF07980">
    <property type="entry name" value="SusD_RagB"/>
    <property type="match status" value="1"/>
</dbReference>
<feature type="domain" description="SusD-like N-terminal" evidence="7">
    <location>
        <begin position="74"/>
        <end position="235"/>
    </location>
</feature>
<evidence type="ECO:0000313" key="9">
    <source>
        <dbReference type="Proteomes" id="UP000651271"/>
    </source>
</evidence>
<evidence type="ECO:0000313" key="8">
    <source>
        <dbReference type="EMBL" id="MBD1428877.1"/>
    </source>
</evidence>
<evidence type="ECO:0000256" key="5">
    <source>
        <dbReference type="ARBA" id="ARBA00023237"/>
    </source>
</evidence>
<keyword evidence="3" id="KW-0732">Signal</keyword>
<dbReference type="RefSeq" id="WP_190301623.1">
    <property type="nucleotide sequence ID" value="NZ_JACOIJ010000006.1"/>
</dbReference>
<evidence type="ECO:0000256" key="2">
    <source>
        <dbReference type="ARBA" id="ARBA00006275"/>
    </source>
</evidence>
<dbReference type="InterPro" id="IPR033985">
    <property type="entry name" value="SusD-like_N"/>
</dbReference>
<dbReference type="Pfam" id="PF14322">
    <property type="entry name" value="SusD-like_3"/>
    <property type="match status" value="1"/>
</dbReference>
<accession>A0ABR7YC35</accession>
<dbReference type="SUPFAM" id="SSF48452">
    <property type="entry name" value="TPR-like"/>
    <property type="match status" value="1"/>
</dbReference>
<gene>
    <name evidence="8" type="ORF">H8B04_04720</name>
</gene>
<evidence type="ECO:0000256" key="1">
    <source>
        <dbReference type="ARBA" id="ARBA00004442"/>
    </source>
</evidence>
<proteinExistence type="inferred from homology"/>
<comment type="caution">
    <text evidence="8">The sequence shown here is derived from an EMBL/GenBank/DDBJ whole genome shotgun (WGS) entry which is preliminary data.</text>
</comment>
<protein>
    <submittedName>
        <fullName evidence="8">RagB/SusD family nutrient uptake outer membrane protein</fullName>
    </submittedName>
</protein>
<dbReference type="EMBL" id="JACOIJ010000006">
    <property type="protein sequence ID" value="MBD1428877.1"/>
    <property type="molecule type" value="Genomic_DNA"/>
</dbReference>
<dbReference type="Gene3D" id="2.20.20.130">
    <property type="match status" value="1"/>
</dbReference>
<dbReference type="PROSITE" id="PS51257">
    <property type="entry name" value="PROKAR_LIPOPROTEIN"/>
    <property type="match status" value="1"/>
</dbReference>
<dbReference type="Proteomes" id="UP000651271">
    <property type="component" value="Unassembled WGS sequence"/>
</dbReference>